<evidence type="ECO:0000313" key="5">
    <source>
        <dbReference type="EMBL" id="MBD3926266.1"/>
    </source>
</evidence>
<sequence length="222" mass="23534">MLIAEELFLLLRRDDGKPESAMAQRSYGLAAAVIADLVVAERITLSEDDKDPRMTVLVPGPVGHPALDAAMVRLEQKDGKKLSSLVTDGKVAVEREVAAALSTAGVVDVEAKRALGLVPEKYPVRDPEPERRLRERLRVVLQGGTPTPADASLLSILQGLDVAPKVLEEEKGTLGKRHLKRRIEEVSTDVVAGEAVAKAVAAMNTAIVTAVVVPIVVSSGGS</sequence>
<dbReference type="Pfam" id="PF05719">
    <property type="entry name" value="GPP34"/>
    <property type="match status" value="1"/>
</dbReference>
<reference evidence="5 6" key="1">
    <citation type="submission" date="2020-09" db="EMBL/GenBank/DDBJ databases">
        <title>novel species in genus Nocardioides.</title>
        <authorList>
            <person name="Zhang G."/>
        </authorList>
    </citation>
    <scope>NUCLEOTIDE SEQUENCE [LARGE SCALE GENOMIC DNA]</scope>
    <source>
        <strain evidence="5 6">KCTC 39551</strain>
    </source>
</reference>
<comment type="subcellular location">
    <subcellularLocation>
        <location evidence="1">Golgi apparatus membrane</location>
        <topology evidence="1">Peripheral membrane protein</topology>
        <orientation evidence="1">Cytoplasmic side</orientation>
    </subcellularLocation>
</comment>
<keyword evidence="4" id="KW-0472">Membrane</keyword>
<protein>
    <submittedName>
        <fullName evidence="5">GPP34 family phosphoprotein</fullName>
    </submittedName>
</protein>
<comment type="caution">
    <text evidence="5">The sequence shown here is derived from an EMBL/GenBank/DDBJ whole genome shotgun (WGS) entry which is preliminary data.</text>
</comment>
<proteinExistence type="predicted"/>
<evidence type="ECO:0000256" key="2">
    <source>
        <dbReference type="ARBA" id="ARBA00023034"/>
    </source>
</evidence>
<evidence type="ECO:0000256" key="4">
    <source>
        <dbReference type="ARBA" id="ARBA00023136"/>
    </source>
</evidence>
<evidence type="ECO:0000313" key="6">
    <source>
        <dbReference type="Proteomes" id="UP000618818"/>
    </source>
</evidence>
<evidence type="ECO:0000256" key="1">
    <source>
        <dbReference type="ARBA" id="ARBA00004255"/>
    </source>
</evidence>
<accession>A0ABR8NEZ3</accession>
<dbReference type="Gene3D" id="1.10.3630.10">
    <property type="entry name" value="yeast vps74-n-term truncation variant domain like"/>
    <property type="match status" value="1"/>
</dbReference>
<dbReference type="EMBL" id="JACXYZ010000002">
    <property type="protein sequence ID" value="MBD3926266.1"/>
    <property type="molecule type" value="Genomic_DNA"/>
</dbReference>
<dbReference type="Proteomes" id="UP000618818">
    <property type="component" value="Unassembled WGS sequence"/>
</dbReference>
<dbReference type="InterPro" id="IPR038261">
    <property type="entry name" value="GPP34-like_sf"/>
</dbReference>
<keyword evidence="6" id="KW-1185">Reference proteome</keyword>
<gene>
    <name evidence="5" type="ORF">IEZ26_16695</name>
</gene>
<evidence type="ECO:0000256" key="3">
    <source>
        <dbReference type="ARBA" id="ARBA00023121"/>
    </source>
</evidence>
<keyword evidence="2" id="KW-0333">Golgi apparatus</keyword>
<organism evidence="5 6">
    <name type="scientific">Nocardioides cavernae</name>
    <dbReference type="NCBI Taxonomy" id="1921566"/>
    <lineage>
        <taxon>Bacteria</taxon>
        <taxon>Bacillati</taxon>
        <taxon>Actinomycetota</taxon>
        <taxon>Actinomycetes</taxon>
        <taxon>Propionibacteriales</taxon>
        <taxon>Nocardioidaceae</taxon>
        <taxon>Nocardioides</taxon>
    </lineage>
</organism>
<keyword evidence="3" id="KW-0446">Lipid-binding</keyword>
<dbReference type="InterPro" id="IPR008628">
    <property type="entry name" value="GPP34-like"/>
</dbReference>
<name>A0ABR8NEZ3_9ACTN</name>
<dbReference type="RefSeq" id="WP_191196096.1">
    <property type="nucleotide sequence ID" value="NZ_JACXYZ010000002.1"/>
</dbReference>